<dbReference type="PANTHER" id="PTHR48111">
    <property type="entry name" value="REGULATOR OF RPOS"/>
    <property type="match status" value="1"/>
</dbReference>
<keyword evidence="9" id="KW-1185">Reference proteome</keyword>
<keyword evidence="1 6" id="KW-0597">Phosphoprotein</keyword>
<dbReference type="STRING" id="657014.SAMN04488092_11154"/>
<evidence type="ECO:0000256" key="3">
    <source>
        <dbReference type="ARBA" id="ARBA00023015"/>
    </source>
</evidence>
<dbReference type="Pfam" id="PF00072">
    <property type="entry name" value="Response_reg"/>
    <property type="match status" value="1"/>
</dbReference>
<feature type="modified residue" description="4-aspartylphosphate" evidence="6">
    <location>
        <position position="54"/>
    </location>
</feature>
<proteinExistence type="predicted"/>
<keyword evidence="3" id="KW-0805">Transcription regulation</keyword>
<keyword evidence="2" id="KW-0902">Two-component regulatory system</keyword>
<accession>A0A1H9I5L2</accession>
<dbReference type="GO" id="GO:0000156">
    <property type="term" value="F:phosphorelay response regulator activity"/>
    <property type="evidence" value="ECO:0007669"/>
    <property type="project" value="TreeGrafter"/>
</dbReference>
<dbReference type="SUPFAM" id="SSF52172">
    <property type="entry name" value="CheY-like"/>
    <property type="match status" value="1"/>
</dbReference>
<evidence type="ECO:0000256" key="2">
    <source>
        <dbReference type="ARBA" id="ARBA00023012"/>
    </source>
</evidence>
<gene>
    <name evidence="8" type="ORF">SAMN04488092_11154</name>
</gene>
<dbReference type="InterPro" id="IPR011006">
    <property type="entry name" value="CheY-like_superfamily"/>
</dbReference>
<dbReference type="PANTHER" id="PTHR48111:SF1">
    <property type="entry name" value="TWO-COMPONENT RESPONSE REGULATOR ORR33"/>
    <property type="match status" value="1"/>
</dbReference>
<protein>
    <submittedName>
        <fullName evidence="8">Response regulator receiver domain-containing protein</fullName>
    </submittedName>
</protein>
<keyword evidence="5" id="KW-0804">Transcription</keyword>
<organism evidence="8 9">
    <name type="scientific">Thalassovita taeanensis</name>
    <dbReference type="NCBI Taxonomy" id="657014"/>
    <lineage>
        <taxon>Bacteria</taxon>
        <taxon>Pseudomonadati</taxon>
        <taxon>Pseudomonadota</taxon>
        <taxon>Alphaproteobacteria</taxon>
        <taxon>Rhodobacterales</taxon>
        <taxon>Roseobacteraceae</taxon>
        <taxon>Thalassovita</taxon>
    </lineage>
</organism>
<evidence type="ECO:0000259" key="7">
    <source>
        <dbReference type="PROSITE" id="PS50110"/>
    </source>
</evidence>
<evidence type="ECO:0000256" key="4">
    <source>
        <dbReference type="ARBA" id="ARBA00023125"/>
    </source>
</evidence>
<evidence type="ECO:0000313" key="8">
    <source>
        <dbReference type="EMBL" id="SEQ69869.1"/>
    </source>
</evidence>
<dbReference type="InterPro" id="IPR039420">
    <property type="entry name" value="WalR-like"/>
</dbReference>
<feature type="domain" description="Response regulatory" evidence="7">
    <location>
        <begin position="2"/>
        <end position="121"/>
    </location>
</feature>
<evidence type="ECO:0000313" key="9">
    <source>
        <dbReference type="Proteomes" id="UP000198634"/>
    </source>
</evidence>
<dbReference type="Gene3D" id="3.40.50.2300">
    <property type="match status" value="1"/>
</dbReference>
<evidence type="ECO:0000256" key="5">
    <source>
        <dbReference type="ARBA" id="ARBA00023163"/>
    </source>
</evidence>
<dbReference type="EMBL" id="FOEP01000011">
    <property type="protein sequence ID" value="SEQ69869.1"/>
    <property type="molecule type" value="Genomic_DNA"/>
</dbReference>
<evidence type="ECO:0000256" key="1">
    <source>
        <dbReference type="ARBA" id="ARBA00022553"/>
    </source>
</evidence>
<reference evidence="8 9" key="1">
    <citation type="submission" date="2016-10" db="EMBL/GenBank/DDBJ databases">
        <authorList>
            <person name="de Groot N.N."/>
        </authorList>
    </citation>
    <scope>NUCLEOTIDE SEQUENCE [LARGE SCALE GENOMIC DNA]</scope>
    <source>
        <strain evidence="8 9">DSM 22007</strain>
    </source>
</reference>
<dbReference type="SMART" id="SM00448">
    <property type="entry name" value="REC"/>
    <property type="match status" value="1"/>
</dbReference>
<dbReference type="GO" id="GO:0032993">
    <property type="term" value="C:protein-DNA complex"/>
    <property type="evidence" value="ECO:0007669"/>
    <property type="project" value="TreeGrafter"/>
</dbReference>
<sequence length="332" mass="36822">MRILVVDDDPLILELLRDTLPSVGFPDVTLAASAIEAMQIIQNSRDPFECCLLDIQMPQITGIELCDWLRQRPGYSDVPVLMITAMSDRSFINQAFAAGATDYVTKPFDPLELSTRIKLAEKLNLERRRKPESNVAAYTMVSATSQTQRFDLHTPFHVQDVSGVIDILALENYLLQLGRGGMFATGIFAFQIAGVQHLYNSCTAEEYYYTITDVAEAIAENLAYFETFVAHAGNGAFVCVSHGRNLPEEDDIEISVRQTIDAMELCYDDGRDMDVQVYSSPRQRMGLSSGRAAIEALATAVQAAEKKAAVGSSRAKPQRKTRGFLRMFKLAV</sequence>
<dbReference type="InterPro" id="IPR001789">
    <property type="entry name" value="Sig_transdc_resp-reg_receiver"/>
</dbReference>
<dbReference type="GO" id="GO:0005829">
    <property type="term" value="C:cytosol"/>
    <property type="evidence" value="ECO:0007669"/>
    <property type="project" value="TreeGrafter"/>
</dbReference>
<dbReference type="RefSeq" id="WP_175545334.1">
    <property type="nucleotide sequence ID" value="NZ_FOEP01000011.1"/>
</dbReference>
<dbReference type="AlphaFoldDB" id="A0A1H9I5L2"/>
<keyword evidence="4" id="KW-0238">DNA-binding</keyword>
<evidence type="ECO:0000256" key="6">
    <source>
        <dbReference type="PROSITE-ProRule" id="PRU00169"/>
    </source>
</evidence>
<dbReference type="Proteomes" id="UP000198634">
    <property type="component" value="Unassembled WGS sequence"/>
</dbReference>
<name>A0A1H9I5L2_9RHOB</name>
<dbReference type="GO" id="GO:0006355">
    <property type="term" value="P:regulation of DNA-templated transcription"/>
    <property type="evidence" value="ECO:0007669"/>
    <property type="project" value="TreeGrafter"/>
</dbReference>
<dbReference type="GO" id="GO:0000976">
    <property type="term" value="F:transcription cis-regulatory region binding"/>
    <property type="evidence" value="ECO:0007669"/>
    <property type="project" value="TreeGrafter"/>
</dbReference>
<dbReference type="PROSITE" id="PS50110">
    <property type="entry name" value="RESPONSE_REGULATORY"/>
    <property type="match status" value="1"/>
</dbReference>